<dbReference type="Proteomes" id="UP001214415">
    <property type="component" value="Chromosome 3"/>
</dbReference>
<evidence type="ECO:0000256" key="6">
    <source>
        <dbReference type="ARBA" id="ARBA00017157"/>
    </source>
</evidence>
<dbReference type="GO" id="GO:0005829">
    <property type="term" value="C:cytosol"/>
    <property type="evidence" value="ECO:0007669"/>
    <property type="project" value="UniProtKB-SubCell"/>
</dbReference>
<organism evidence="19 20">
    <name type="scientific">Malassezia equina</name>
    <dbReference type="NCBI Taxonomy" id="1381935"/>
    <lineage>
        <taxon>Eukaryota</taxon>
        <taxon>Fungi</taxon>
        <taxon>Dikarya</taxon>
        <taxon>Basidiomycota</taxon>
        <taxon>Ustilaginomycotina</taxon>
        <taxon>Malasseziomycetes</taxon>
        <taxon>Malasseziales</taxon>
        <taxon>Malasseziaceae</taxon>
        <taxon>Malassezia</taxon>
    </lineage>
</organism>
<keyword evidence="20" id="KW-1185">Reference proteome</keyword>
<dbReference type="EMBL" id="CP119902">
    <property type="protein sequence ID" value="WFD22866.1"/>
    <property type="molecule type" value="Genomic_DNA"/>
</dbReference>
<dbReference type="Pfam" id="PF13639">
    <property type="entry name" value="zf-RING_2"/>
    <property type="match status" value="1"/>
</dbReference>
<reference evidence="19" key="1">
    <citation type="submission" date="2023-03" db="EMBL/GenBank/DDBJ databases">
        <title>Mating type loci evolution in Malassezia.</title>
        <authorList>
            <person name="Coelho M.A."/>
        </authorList>
    </citation>
    <scope>NUCLEOTIDE SEQUENCE</scope>
    <source>
        <strain evidence="19">CBS 12830</strain>
    </source>
</reference>
<dbReference type="Pfam" id="PF23009">
    <property type="entry name" value="UBC_like"/>
    <property type="match status" value="1"/>
</dbReference>
<protein>
    <recommendedName>
        <fullName evidence="6 16">E3 ubiquitin-protein ligase listerin</fullName>
        <ecNumber evidence="5 16">2.3.2.27</ecNumber>
    </recommendedName>
    <alternativeName>
        <fullName evidence="16">RING-type E3 ubiquitin transferase listerin</fullName>
    </alternativeName>
</protein>
<feature type="region of interest" description="Disordered" evidence="17">
    <location>
        <begin position="424"/>
        <end position="453"/>
    </location>
</feature>
<dbReference type="SUPFAM" id="SSF57850">
    <property type="entry name" value="RING/U-box"/>
    <property type="match status" value="1"/>
</dbReference>
<dbReference type="InterPro" id="IPR039804">
    <property type="entry name" value="RING-CH-C4HC3_LTN1"/>
</dbReference>
<feature type="domain" description="RING-type" evidence="18">
    <location>
        <begin position="1684"/>
        <end position="1731"/>
    </location>
</feature>
<dbReference type="FunFam" id="3.30.40.10:FF:000038">
    <property type="entry name" value="E3 ubiquitin-protein ligase listerin"/>
    <property type="match status" value="1"/>
</dbReference>
<dbReference type="InterPro" id="IPR011016">
    <property type="entry name" value="Znf_RING-CH"/>
</dbReference>
<evidence type="ECO:0000256" key="9">
    <source>
        <dbReference type="ARBA" id="ARBA00022723"/>
    </source>
</evidence>
<evidence type="ECO:0000256" key="10">
    <source>
        <dbReference type="ARBA" id="ARBA00022737"/>
    </source>
</evidence>
<feature type="region of interest" description="Disordered" evidence="17">
    <location>
        <begin position="1"/>
        <end position="80"/>
    </location>
</feature>
<proteinExistence type="inferred from homology"/>
<dbReference type="PROSITE" id="PS50089">
    <property type="entry name" value="ZF_RING_2"/>
    <property type="match status" value="1"/>
</dbReference>
<comment type="function">
    <text evidence="16">E3 ubiquitin-protein ligase. Component of the ribosome quality control complex (RQC), a ribosome-associated complex that mediates ubiquitination and extraction of incompletely synthesized nascent chains for proteasomal degradation.</text>
</comment>
<keyword evidence="8 16" id="KW-0808">Transferase</keyword>
<accession>A0AAF0IYG8</accession>
<dbReference type="Pfam" id="PF22958">
    <property type="entry name" value="Ltn1_1st"/>
    <property type="match status" value="1"/>
</dbReference>
<evidence type="ECO:0000259" key="18">
    <source>
        <dbReference type="PROSITE" id="PS50089"/>
    </source>
</evidence>
<gene>
    <name evidence="19" type="ORF">MEQU1_001543</name>
</gene>
<dbReference type="GO" id="GO:0008270">
    <property type="term" value="F:zinc ion binding"/>
    <property type="evidence" value="ECO:0007669"/>
    <property type="project" value="UniProtKB-KW"/>
</dbReference>
<evidence type="ECO:0000313" key="20">
    <source>
        <dbReference type="Proteomes" id="UP001214415"/>
    </source>
</evidence>
<dbReference type="Pfam" id="PF22999">
    <property type="entry name" value="LTN1_E3_ligase_6th"/>
    <property type="match status" value="1"/>
</dbReference>
<evidence type="ECO:0000256" key="16">
    <source>
        <dbReference type="RuleBase" id="RU367090"/>
    </source>
</evidence>
<keyword evidence="9 16" id="KW-0479">Metal-binding</keyword>
<dbReference type="InterPro" id="IPR039795">
    <property type="entry name" value="LTN1/Rkr1"/>
</dbReference>
<dbReference type="CDD" id="cd16491">
    <property type="entry name" value="RING-CH-C4HC3_LTN1"/>
    <property type="match status" value="1"/>
</dbReference>
<evidence type="ECO:0000256" key="2">
    <source>
        <dbReference type="ARBA" id="ARBA00004514"/>
    </source>
</evidence>
<dbReference type="Gene3D" id="3.30.40.10">
    <property type="entry name" value="Zinc/RING finger domain, C3HC4 (zinc finger)"/>
    <property type="match status" value="1"/>
</dbReference>
<evidence type="ECO:0000256" key="8">
    <source>
        <dbReference type="ARBA" id="ARBA00022679"/>
    </source>
</evidence>
<keyword evidence="11 15" id="KW-0863">Zinc-finger</keyword>
<comment type="subunit">
    <text evidence="16">Component of the ribosome quality control complex (RQC).</text>
</comment>
<comment type="similarity">
    <text evidence="4 16">Belongs to the LTN1 family.</text>
</comment>
<comment type="function">
    <text evidence="14">E3 ubiquitin-protein ligase component of the ribosome quality control complex (RQC), a ribosome-associated complex that mediates ubiquitination and extraction of incompletely synthesized nascent chains for proteasomal degradation. Mediates ubiquitination of proteins derived from mRNAs lacking stop codons (non-stop proteins) and other translation arrest products induced by poly-lysine sequences and tandem rare codons. Ubiquitination leads to CDC48 recruitment for extraction and degradation of the incomplete translation product. May indirectly play a role in chromatin function and transcription.</text>
</comment>
<dbReference type="SMART" id="SM00184">
    <property type="entry name" value="RING"/>
    <property type="match status" value="1"/>
</dbReference>
<keyword evidence="7" id="KW-0963">Cytoplasm</keyword>
<dbReference type="InterPro" id="IPR054478">
    <property type="entry name" value="LTN1_UBC"/>
</dbReference>
<evidence type="ECO:0000256" key="4">
    <source>
        <dbReference type="ARBA" id="ARBA00007997"/>
    </source>
</evidence>
<keyword evidence="10" id="KW-0677">Repeat</keyword>
<feature type="compositionally biased region" description="Acidic residues" evidence="17">
    <location>
        <begin position="431"/>
        <end position="450"/>
    </location>
</feature>
<dbReference type="GO" id="GO:1990116">
    <property type="term" value="P:ribosome-associated ubiquitin-dependent protein catabolic process"/>
    <property type="evidence" value="ECO:0007669"/>
    <property type="project" value="UniProtKB-UniRule"/>
</dbReference>
<dbReference type="InterPro" id="IPR054476">
    <property type="entry name" value="Ltn1_N"/>
</dbReference>
<evidence type="ECO:0000256" key="5">
    <source>
        <dbReference type="ARBA" id="ARBA00012483"/>
    </source>
</evidence>
<evidence type="ECO:0000256" key="15">
    <source>
        <dbReference type="PROSITE-ProRule" id="PRU00175"/>
    </source>
</evidence>
<dbReference type="InterPro" id="IPR054477">
    <property type="entry name" value="LTN1_E3_ligase_6th"/>
</dbReference>
<dbReference type="InterPro" id="IPR001841">
    <property type="entry name" value="Znf_RING"/>
</dbReference>
<feature type="compositionally biased region" description="Low complexity" evidence="17">
    <location>
        <begin position="21"/>
        <end position="46"/>
    </location>
</feature>
<dbReference type="GO" id="GO:0061630">
    <property type="term" value="F:ubiquitin protein ligase activity"/>
    <property type="evidence" value="ECO:0007669"/>
    <property type="project" value="UniProtKB-UniRule"/>
</dbReference>
<comment type="pathway">
    <text evidence="3 16">Protein modification; protein ubiquitination.</text>
</comment>
<sequence length="1734" mass="190020">MGKGKSGKSSATAGTRKKHANAAAAKRGETAEAAAPRSAAQARTNASGKKLSKKERKQLAKKKAYKPPPKPPQPPPYPLDSMGLASLLPADLVVLLRKALKKDIVTRVRTLESLLAWIQGSPSSSDDATAPPISLEERNDALVLMLPCWVFLFPRLALSPSQRLRQLTLQIHSELLHFPVPNENATCIREELLTHMYMEPILGYWGVMSFDTSRTVARLGWQLWKENVQITPSDTESSEIVLNDYISVLLDHMNPILCSDMPVASLAQLTPSLQITPGSKEGTEFDAKSRDDTNVDENVEEMNGRLVAGALGLLQWMLESSSSITAEDVAPLVASPQLWTALMPKEAAYDDQAVLGRGSPMARQRAWSWLGYLNRAHTSLVDQHLDTIAQAAFPSAWHETLESVMGTMLGAFLPLLKRRPDAWLLQGSSPDSDDEADSAESDADDEEGNDTENQMSALSGFMQWIQTSAPKAPSVCFPAVLVFLSTIPTSLLPPTCSSMETWLGLLLNTADQLLLGVNDPRTWPIFTSTVCECAEYFVQQILGCSGHGQHDTATSDQAITDAEEVVTSVLKTLWSCWIAPPSQDHADAPLRAIPTRIRMRMAQEVGKYISRNHVYCDGCWMLLSFAEFLKTFVAQMELDTDGEVAIALLSESANSTAPEWQDALVQMTHTLVERLLNPFVPSHLSLITKLLPSPLCQRLATELDDRLETLASDVIPSHLGTDVSVAEAQAFYLAYMTLGHRAGPTWDVLFRTARQNPTTALPLLVGVASVASEPPAPASVQAWHEVIAQAMATDPYAWHSLLEAPHTLTNGSMETHLLQALVQAAGDQPAKQSEAWDTLATWMQRDPARSQRFVEDDALAPLASALYHAAFLADTGDASAPRSLWAQLTAHAGPRATSLYEQAVEALRTTLEDTAVPLTRLSAAARALPDTYARQVCPSALDLQEAMHKVALSAPSPLLSLTDPIVPMITQQPPTSTEHHARLARVVEMGLALQADQVVPPTILLPPIVLTAVVLEDALLANDETMGLALCGTSRAWVPAAQQQLVRYVHAVTRLLSTLTANQPEGWHNSAAVAMGRTGSDDVLLHMFQTLWQQAQETQSVMYARLFARLLTGVLSMSSATQAETERWVRAGMNLRQPGLPLSWAILAATSARAFDAPAHERWRNELAATLTGVRAAQASTDGVPLLQALRCAFAPADAGKPLLPTHRAVQLAQVVQRWVESEEEYPEDVLALAAAVLTELAPVLQSVPGRHMEGMLMLSHESLETLDLMRMRHWPALSLSLQLIDTLYELQSNELVSQALRAQSEAIHGLLSALLLDLCQCAVEHHLTMGPIMSEAVDLLVRLVQSHVPATAFASPDDQRDLIKFVSTPSLYTPLQMVALHLYSAATQERVRDQVVEMSMGSLTSDAEAPELDPALLDRLRANATLTPAIWEADEKERQSRVFAFLLPWLALLDHFVEASLALRTIFVSTLQQHELISNVLLPSLFALIGGAGRAIPALDASRWSMEEVNVDQLDPAQPRSLQVLAAHVYVRTLVHLPTQVREWWLGIRDRQLSMFVSHFTVKYCTPLLAERELRHLRQPSALAQLQDEAMAVKILSSNEVVATYTVDEHPMEIGVRLPPDYPLHGVEIRDIKRVGVSEAQWRAWLLAVQQLLSGKNGLIFDALSLFKKNAEAKFQGYEGAECAICYSIISPTDETLPNKPCKTCKHKFHGSCLYKWVSTSGASTCPLCRSIL</sequence>
<dbReference type="GO" id="GO:0043023">
    <property type="term" value="F:ribosomal large subunit binding"/>
    <property type="evidence" value="ECO:0007669"/>
    <property type="project" value="TreeGrafter"/>
</dbReference>
<evidence type="ECO:0000256" key="12">
    <source>
        <dbReference type="ARBA" id="ARBA00022786"/>
    </source>
</evidence>
<evidence type="ECO:0000256" key="11">
    <source>
        <dbReference type="ARBA" id="ARBA00022771"/>
    </source>
</evidence>
<evidence type="ECO:0000256" key="14">
    <source>
        <dbReference type="ARBA" id="ARBA00055150"/>
    </source>
</evidence>
<keyword evidence="12 16" id="KW-0833">Ubl conjugation pathway</keyword>
<dbReference type="GO" id="GO:1990112">
    <property type="term" value="C:RQC complex"/>
    <property type="evidence" value="ECO:0007669"/>
    <property type="project" value="UniProtKB-UniRule"/>
</dbReference>
<feature type="compositionally biased region" description="Basic residues" evidence="17">
    <location>
        <begin position="50"/>
        <end position="65"/>
    </location>
</feature>
<dbReference type="PANTHER" id="PTHR12389:SF0">
    <property type="entry name" value="E3 UBIQUITIN-PROTEIN LIGASE LISTERIN"/>
    <property type="match status" value="1"/>
</dbReference>
<keyword evidence="13 16" id="KW-0862">Zinc</keyword>
<comment type="catalytic activity">
    <reaction evidence="1 16">
        <text>S-ubiquitinyl-[E2 ubiquitin-conjugating enzyme]-L-cysteine + [acceptor protein]-L-lysine = [E2 ubiquitin-conjugating enzyme]-L-cysteine + N(6)-ubiquitinyl-[acceptor protein]-L-lysine.</text>
        <dbReference type="EC" id="2.3.2.27"/>
    </reaction>
</comment>
<dbReference type="PANTHER" id="PTHR12389">
    <property type="entry name" value="ZINC FINGER PROTEIN 294"/>
    <property type="match status" value="1"/>
</dbReference>
<evidence type="ECO:0000313" key="19">
    <source>
        <dbReference type="EMBL" id="WFD22866.1"/>
    </source>
</evidence>
<dbReference type="EC" id="2.3.2.27" evidence="5 16"/>
<dbReference type="GO" id="GO:0072344">
    <property type="term" value="P:rescue of stalled ribosome"/>
    <property type="evidence" value="ECO:0007669"/>
    <property type="project" value="UniProtKB-UniRule"/>
</dbReference>
<dbReference type="InterPro" id="IPR013083">
    <property type="entry name" value="Znf_RING/FYVE/PHD"/>
</dbReference>
<feature type="compositionally biased region" description="Pro residues" evidence="17">
    <location>
        <begin position="66"/>
        <end position="78"/>
    </location>
</feature>
<evidence type="ECO:0000256" key="17">
    <source>
        <dbReference type="SAM" id="MobiDB-lite"/>
    </source>
</evidence>
<evidence type="ECO:0000256" key="3">
    <source>
        <dbReference type="ARBA" id="ARBA00004906"/>
    </source>
</evidence>
<evidence type="ECO:0000256" key="1">
    <source>
        <dbReference type="ARBA" id="ARBA00000900"/>
    </source>
</evidence>
<evidence type="ECO:0000256" key="13">
    <source>
        <dbReference type="ARBA" id="ARBA00022833"/>
    </source>
</evidence>
<name>A0AAF0IYG8_9BASI</name>
<comment type="subcellular location">
    <subcellularLocation>
        <location evidence="2">Cytoplasm</location>
        <location evidence="2">Cytosol</location>
    </subcellularLocation>
</comment>
<dbReference type="SMART" id="SM00744">
    <property type="entry name" value="RINGv"/>
    <property type="match status" value="1"/>
</dbReference>
<evidence type="ECO:0000256" key="7">
    <source>
        <dbReference type="ARBA" id="ARBA00022490"/>
    </source>
</evidence>